<gene>
    <name evidence="1" type="ORF">ANCCAN_04822</name>
</gene>
<reference evidence="1 2" key="1">
    <citation type="submission" date="2014-10" db="EMBL/GenBank/DDBJ databases">
        <title>Draft genome of the hookworm Ancylostoma caninum.</title>
        <authorList>
            <person name="Mitreva M."/>
        </authorList>
    </citation>
    <scope>NUCLEOTIDE SEQUENCE [LARGE SCALE GENOMIC DNA]</scope>
    <source>
        <strain evidence="1 2">Baltimore</strain>
    </source>
</reference>
<dbReference type="EMBL" id="JOJR01000038">
    <property type="protein sequence ID" value="RCN49077.1"/>
    <property type="molecule type" value="Genomic_DNA"/>
</dbReference>
<dbReference type="AlphaFoldDB" id="A0A368H1G5"/>
<dbReference type="Proteomes" id="UP000252519">
    <property type="component" value="Unassembled WGS sequence"/>
</dbReference>
<accession>A0A368H1G5</accession>
<protein>
    <submittedName>
        <fullName evidence="1">Uncharacterized protein</fullName>
    </submittedName>
</protein>
<proteinExistence type="predicted"/>
<comment type="caution">
    <text evidence="1">The sequence shown here is derived from an EMBL/GenBank/DDBJ whole genome shotgun (WGS) entry which is preliminary data.</text>
</comment>
<dbReference type="Gene3D" id="1.10.10.10">
    <property type="entry name" value="Winged helix-like DNA-binding domain superfamily/Winged helix DNA-binding domain"/>
    <property type="match status" value="1"/>
</dbReference>
<organism evidence="1 2">
    <name type="scientific">Ancylostoma caninum</name>
    <name type="common">Dog hookworm</name>
    <dbReference type="NCBI Taxonomy" id="29170"/>
    <lineage>
        <taxon>Eukaryota</taxon>
        <taxon>Metazoa</taxon>
        <taxon>Ecdysozoa</taxon>
        <taxon>Nematoda</taxon>
        <taxon>Chromadorea</taxon>
        <taxon>Rhabditida</taxon>
        <taxon>Rhabditina</taxon>
        <taxon>Rhabditomorpha</taxon>
        <taxon>Strongyloidea</taxon>
        <taxon>Ancylostomatidae</taxon>
        <taxon>Ancylostomatinae</taxon>
        <taxon>Ancylostoma</taxon>
    </lineage>
</organism>
<evidence type="ECO:0000313" key="2">
    <source>
        <dbReference type="Proteomes" id="UP000252519"/>
    </source>
</evidence>
<name>A0A368H1G5_ANCCA</name>
<sequence>MIKRLESDSTLSLAQMWAQLDLNISRMTMWRSVIFSDENEFNLDDLDRYRRYWSDLRKEPPMSSRRNSGGGEWTPPNIKKCWERICSLFERYSAPFSRFSAKQHRHPRVSFKENWLQEHCVQTMDWPAYLSDCNQVEVM</sequence>
<keyword evidence="2" id="KW-1185">Reference proteome</keyword>
<dbReference type="OrthoDB" id="5829636at2759"/>
<evidence type="ECO:0000313" key="1">
    <source>
        <dbReference type="EMBL" id="RCN49077.1"/>
    </source>
</evidence>
<dbReference type="InterPro" id="IPR036388">
    <property type="entry name" value="WH-like_DNA-bd_sf"/>
</dbReference>